<evidence type="ECO:0000313" key="6">
    <source>
        <dbReference type="Proteomes" id="UP000504624"/>
    </source>
</evidence>
<keyword evidence="2" id="KW-0238">DNA-binding</keyword>
<feature type="domain" description="H15" evidence="5">
    <location>
        <begin position="19"/>
        <end position="97"/>
    </location>
</feature>
<dbReference type="Pfam" id="PF00538">
    <property type="entry name" value="Linker_histone"/>
    <property type="match status" value="1"/>
</dbReference>
<dbReference type="Gene3D" id="1.10.10.10">
    <property type="entry name" value="Winged helix-like DNA-binding domain superfamily/Winged helix DNA-binding domain"/>
    <property type="match status" value="1"/>
</dbReference>
<name>A0A6J0I785_9PASS</name>
<dbReference type="InterPro" id="IPR036390">
    <property type="entry name" value="WH_DNA-bd_sf"/>
</dbReference>
<dbReference type="CDD" id="cd00073">
    <property type="entry name" value="H15"/>
    <property type="match status" value="1"/>
</dbReference>
<feature type="region of interest" description="Disordered" evidence="4">
    <location>
        <begin position="100"/>
        <end position="297"/>
    </location>
</feature>
<evidence type="ECO:0000259" key="5">
    <source>
        <dbReference type="PROSITE" id="PS51504"/>
    </source>
</evidence>
<sequence>MVPLSAQLTGPLVLGGVARRPSTLQMVKEALQAQDEKKGASVFTIKQFILAKYPMEDPIRLKYLLKQALSKGLSCGELVRPHNSSAVGATGTFMLAPKEPQHKQHLGQANPDRGQALKPGQEGTTKDPCAPVAGAQRRGTTKQQLTAMKQKPKAKPMDAQPRAAVKPGSDGAKPPRAANHPQAPGTGCSRPPRAADHPQALGKGCSRPCGAEAAGRSKSDSSVGAGTKGPQKVPGGKSKGKVLKGAQQGPPKAQRGQGQARKPRVTPGARQGEARLQKAASPGEDRTALSGDPDSLT</sequence>
<dbReference type="FunFam" id="1.10.10.10:FF:000393">
    <property type="entry name" value="Oocyte-specific H1 histone"/>
    <property type="match status" value="1"/>
</dbReference>
<dbReference type="SMART" id="SM00526">
    <property type="entry name" value="H15"/>
    <property type="match status" value="1"/>
</dbReference>
<dbReference type="SUPFAM" id="SSF46785">
    <property type="entry name" value="Winged helix' DNA-binding domain"/>
    <property type="match status" value="1"/>
</dbReference>
<dbReference type="PROSITE" id="PS51504">
    <property type="entry name" value="H15"/>
    <property type="match status" value="1"/>
</dbReference>
<dbReference type="InterPro" id="IPR036388">
    <property type="entry name" value="WH-like_DNA-bd_sf"/>
</dbReference>
<proteinExistence type="predicted"/>
<protein>
    <submittedName>
        <fullName evidence="7">Histone H1oo isoform X2</fullName>
    </submittedName>
</protein>
<dbReference type="GO" id="GO:0003677">
    <property type="term" value="F:DNA binding"/>
    <property type="evidence" value="ECO:0007669"/>
    <property type="project" value="UniProtKB-KW"/>
</dbReference>
<evidence type="ECO:0000256" key="4">
    <source>
        <dbReference type="SAM" id="MobiDB-lite"/>
    </source>
</evidence>
<dbReference type="GO" id="GO:0000786">
    <property type="term" value="C:nucleosome"/>
    <property type="evidence" value="ECO:0007669"/>
    <property type="project" value="InterPro"/>
</dbReference>
<dbReference type="GO" id="GO:0005634">
    <property type="term" value="C:nucleus"/>
    <property type="evidence" value="ECO:0007669"/>
    <property type="project" value="UniProtKB-ARBA"/>
</dbReference>
<organism evidence="6 7">
    <name type="scientific">Lepidothrix coronata</name>
    <name type="common">blue-crowned manakin</name>
    <dbReference type="NCBI Taxonomy" id="321398"/>
    <lineage>
        <taxon>Eukaryota</taxon>
        <taxon>Metazoa</taxon>
        <taxon>Chordata</taxon>
        <taxon>Craniata</taxon>
        <taxon>Vertebrata</taxon>
        <taxon>Euteleostomi</taxon>
        <taxon>Archelosauria</taxon>
        <taxon>Archosauria</taxon>
        <taxon>Dinosauria</taxon>
        <taxon>Saurischia</taxon>
        <taxon>Theropoda</taxon>
        <taxon>Coelurosauria</taxon>
        <taxon>Aves</taxon>
        <taxon>Neognathae</taxon>
        <taxon>Neoaves</taxon>
        <taxon>Telluraves</taxon>
        <taxon>Australaves</taxon>
        <taxon>Passeriformes</taxon>
        <taxon>Pipridae</taxon>
        <taxon>Lepidothrix</taxon>
    </lineage>
</organism>
<dbReference type="GO" id="GO:0006334">
    <property type="term" value="P:nucleosome assembly"/>
    <property type="evidence" value="ECO:0007669"/>
    <property type="project" value="InterPro"/>
</dbReference>
<evidence type="ECO:0000256" key="1">
    <source>
        <dbReference type="ARBA" id="ARBA00022454"/>
    </source>
</evidence>
<dbReference type="RefSeq" id="XP_017682540.1">
    <property type="nucleotide sequence ID" value="XM_017827051.1"/>
</dbReference>
<keyword evidence="6" id="KW-1185">Reference proteome</keyword>
<evidence type="ECO:0000313" key="7">
    <source>
        <dbReference type="RefSeq" id="XP_017682540.1"/>
    </source>
</evidence>
<dbReference type="AlphaFoldDB" id="A0A6J0I785"/>
<accession>A0A6J0I785</accession>
<gene>
    <name evidence="7" type="primary">LOC108503249</name>
</gene>
<keyword evidence="1" id="KW-0158">Chromosome</keyword>
<evidence type="ECO:0000256" key="2">
    <source>
        <dbReference type="ARBA" id="ARBA00023125"/>
    </source>
</evidence>
<dbReference type="GeneID" id="108503249"/>
<keyword evidence="3" id="KW-0539">Nucleus</keyword>
<dbReference type="InterPro" id="IPR005818">
    <property type="entry name" value="Histone_H1/H5_H15"/>
</dbReference>
<evidence type="ECO:0000256" key="3">
    <source>
        <dbReference type="ARBA" id="ARBA00023242"/>
    </source>
</evidence>
<reference evidence="7" key="1">
    <citation type="submission" date="2025-08" db="UniProtKB">
        <authorList>
            <consortium name="RefSeq"/>
        </authorList>
    </citation>
    <scope>IDENTIFICATION</scope>
</reference>
<dbReference type="OrthoDB" id="1110759at2759"/>
<dbReference type="Proteomes" id="UP000504624">
    <property type="component" value="Unplaced"/>
</dbReference>